<dbReference type="OrthoDB" id="8371374at2"/>
<evidence type="ECO:0000313" key="2">
    <source>
        <dbReference type="Proteomes" id="UP000190135"/>
    </source>
</evidence>
<gene>
    <name evidence="1" type="ORF">SAMN05428963_11186</name>
</gene>
<dbReference type="AlphaFoldDB" id="A0A1T4SJP4"/>
<sequence>MLARTPILSIRVQPAPPRRLNKDRRRALIDKLTEIMQAAEPTPFAAEGPCRTGVRQSLCLQGWQWAYADAAAIDVVSAALSIVGAKRPNWYEGQPEWTQPGALPILRERCARCGKPLPEENRLWCSDVCAHAAKMDRQRQRWGEEAYSQWKANKAAWIERQPARRCEGCGGMFKPKRKQQRFCCYVCAANDRRACG</sequence>
<dbReference type="EMBL" id="FUXL01000011">
    <property type="protein sequence ID" value="SKA28510.1"/>
    <property type="molecule type" value="Genomic_DNA"/>
</dbReference>
<reference evidence="1 2" key="1">
    <citation type="submission" date="2017-02" db="EMBL/GenBank/DDBJ databases">
        <authorList>
            <person name="Peterson S.W."/>
        </authorList>
    </citation>
    <scope>NUCLEOTIDE SEQUENCE [LARGE SCALE GENOMIC DNA]</scope>
    <source>
        <strain evidence="1 2">USBA 369</strain>
    </source>
</reference>
<dbReference type="STRING" id="1365950.SAMN05428963_11186"/>
<keyword evidence="2" id="KW-1185">Reference proteome</keyword>
<name>A0A1T4SJP4_9HYPH</name>
<dbReference type="Proteomes" id="UP000190135">
    <property type="component" value="Unassembled WGS sequence"/>
</dbReference>
<proteinExistence type="predicted"/>
<protein>
    <submittedName>
        <fullName evidence="1">Uncharacterized protein</fullName>
    </submittedName>
</protein>
<dbReference type="RefSeq" id="WP_078709361.1">
    <property type="nucleotide sequence ID" value="NZ_FUXL01000011.1"/>
</dbReference>
<accession>A0A1T4SJP4</accession>
<organism evidence="1 2">
    <name type="scientific">Consotaella salsifontis</name>
    <dbReference type="NCBI Taxonomy" id="1365950"/>
    <lineage>
        <taxon>Bacteria</taxon>
        <taxon>Pseudomonadati</taxon>
        <taxon>Pseudomonadota</taxon>
        <taxon>Alphaproteobacteria</taxon>
        <taxon>Hyphomicrobiales</taxon>
        <taxon>Aurantimonadaceae</taxon>
        <taxon>Consotaella</taxon>
    </lineage>
</organism>
<evidence type="ECO:0000313" key="1">
    <source>
        <dbReference type="EMBL" id="SKA28510.1"/>
    </source>
</evidence>